<dbReference type="PANTHER" id="PTHR24062">
    <property type="entry name" value="VOMERONASAL TYPE-1 RECEPTOR"/>
    <property type="match status" value="1"/>
</dbReference>
<evidence type="ECO:0000256" key="4">
    <source>
        <dbReference type="ARBA" id="ARBA00022475"/>
    </source>
</evidence>
<dbReference type="GO" id="GO:0019236">
    <property type="term" value="P:response to pheromone"/>
    <property type="evidence" value="ECO:0007669"/>
    <property type="project" value="UniProtKB-KW"/>
</dbReference>
<dbReference type="InterPro" id="IPR017452">
    <property type="entry name" value="GPCR_Rhodpsn_7TM"/>
</dbReference>
<dbReference type="Pfam" id="PF03402">
    <property type="entry name" value="V1R"/>
    <property type="match status" value="1"/>
</dbReference>
<keyword evidence="10 13" id="KW-0675">Receptor</keyword>
<dbReference type="Gene3D" id="1.20.1070.10">
    <property type="entry name" value="Rhodopsin 7-helix transmembrane proteins"/>
    <property type="match status" value="1"/>
</dbReference>
<feature type="transmembrane region" description="Helical" evidence="13">
    <location>
        <begin position="6"/>
        <end position="29"/>
    </location>
</feature>
<feature type="transmembrane region" description="Helical" evidence="13">
    <location>
        <begin position="79"/>
        <end position="101"/>
    </location>
</feature>
<keyword evidence="9 13" id="KW-0472">Membrane</keyword>
<keyword evidence="7 13" id="KW-1133">Transmembrane helix</keyword>
<evidence type="ECO:0000256" key="7">
    <source>
        <dbReference type="ARBA" id="ARBA00022989"/>
    </source>
</evidence>
<proteinExistence type="inferred from homology"/>
<evidence type="ECO:0000256" key="12">
    <source>
        <dbReference type="ARBA" id="ARBA00023224"/>
    </source>
</evidence>
<dbReference type="SUPFAM" id="SSF81321">
    <property type="entry name" value="Family A G protein-coupled receptor-like"/>
    <property type="match status" value="1"/>
</dbReference>
<keyword evidence="11" id="KW-0325">Glycoprotein</keyword>
<keyword evidence="5 13" id="KW-0589">Pheromone response</keyword>
<keyword evidence="12 13" id="KW-0807">Transducer</keyword>
<name>A0A8C4MTX3_EQUAS</name>
<keyword evidence="4 13" id="KW-1003">Cell membrane</keyword>
<feature type="transmembrane region" description="Helical" evidence="13">
    <location>
        <begin position="121"/>
        <end position="142"/>
    </location>
</feature>
<evidence type="ECO:0000256" key="5">
    <source>
        <dbReference type="ARBA" id="ARBA00022507"/>
    </source>
</evidence>
<comment type="similarity">
    <text evidence="3 13">Belongs to the G-protein coupled receptor 1 family.</text>
</comment>
<dbReference type="PROSITE" id="PS50262">
    <property type="entry name" value="G_PROTEIN_RECEP_F1_2"/>
    <property type="match status" value="1"/>
</dbReference>
<dbReference type="PRINTS" id="PR01534">
    <property type="entry name" value="VOMERONASL1R"/>
</dbReference>
<evidence type="ECO:0000256" key="2">
    <source>
        <dbReference type="ARBA" id="ARBA00004651"/>
    </source>
</evidence>
<dbReference type="GeneTree" id="ENSGT00960000186612"/>
<evidence type="ECO:0000256" key="13">
    <source>
        <dbReference type="RuleBase" id="RU364061"/>
    </source>
</evidence>
<dbReference type="FunFam" id="1.20.1070.10:FF:000033">
    <property type="entry name" value="Vomeronasal type-1 receptor"/>
    <property type="match status" value="1"/>
</dbReference>
<evidence type="ECO:0000259" key="14">
    <source>
        <dbReference type="PROSITE" id="PS50262"/>
    </source>
</evidence>
<feature type="domain" description="G-protein coupled receptors family 1 profile" evidence="14">
    <location>
        <begin position="19"/>
        <end position="281"/>
    </location>
</feature>
<evidence type="ECO:0000256" key="1">
    <source>
        <dbReference type="ARBA" id="ARBA00003878"/>
    </source>
</evidence>
<evidence type="ECO:0000256" key="8">
    <source>
        <dbReference type="ARBA" id="ARBA00023040"/>
    </source>
</evidence>
<sequence length="299" mass="33671">MDLKIGIIFLVQILIGILGNFSLLCHYISLFNAGRSRSIGLIFRHLTVANSLVILSRGIPDTMAAFGLKHFLNDFGCKVVFYVHRVARGVSIGTTCLLSVFQAITISPRNSRLAELKVKALKYIGPSSILCWILNMLVNIQVPMHVTEKWSNKNITTIDFKYCSATLHDKSKHLLNAVFISTPDVFCLGLMTWASFSMVFLLCRHKQRVQHIHGNNISPRFSPETRATQTILVLVSTFVSFYTLSSIFYIYFSLSGQSSRWLVNISAFINSCFPTTSSYILLSCNPCASGHFCRYWKCL</sequence>
<dbReference type="Proteomes" id="UP000694387">
    <property type="component" value="Chromosome 26"/>
</dbReference>
<evidence type="ECO:0000256" key="3">
    <source>
        <dbReference type="ARBA" id="ARBA00010663"/>
    </source>
</evidence>
<feature type="transmembrane region" description="Helical" evidence="13">
    <location>
        <begin position="177"/>
        <end position="203"/>
    </location>
</feature>
<dbReference type="Ensembl" id="ENSEAST00005034716.2">
    <property type="protein sequence ID" value="ENSEASP00005031881.1"/>
    <property type="gene ID" value="ENSEASG00005021760.2"/>
</dbReference>
<dbReference type="GO" id="GO:0016503">
    <property type="term" value="F:pheromone receptor activity"/>
    <property type="evidence" value="ECO:0007669"/>
    <property type="project" value="InterPro"/>
</dbReference>
<evidence type="ECO:0000313" key="15">
    <source>
        <dbReference type="Ensembl" id="ENSEASP00005031881.1"/>
    </source>
</evidence>
<reference evidence="15 16" key="1">
    <citation type="journal article" date="2020" name="Nat. Commun.">
        <title>Donkey genomes provide new insights into domestication and selection for coat color.</title>
        <authorList>
            <person name="Wang"/>
            <person name="C."/>
            <person name="Li"/>
            <person name="H."/>
            <person name="Guo"/>
            <person name="Y."/>
            <person name="Huang"/>
            <person name="J."/>
            <person name="Sun"/>
            <person name="Y."/>
            <person name="Min"/>
            <person name="J."/>
            <person name="Wang"/>
            <person name="J."/>
            <person name="Fang"/>
            <person name="X."/>
            <person name="Zhao"/>
            <person name="Z."/>
            <person name="Wang"/>
            <person name="S."/>
            <person name="Zhang"/>
            <person name="Y."/>
            <person name="Liu"/>
            <person name="Q."/>
            <person name="Jiang"/>
            <person name="Q."/>
            <person name="Wang"/>
            <person name="X."/>
            <person name="Guo"/>
            <person name="Y."/>
            <person name="Yang"/>
            <person name="C."/>
            <person name="Wang"/>
            <person name="Y."/>
            <person name="Tian"/>
            <person name="F."/>
            <person name="Zhuang"/>
            <person name="G."/>
            <person name="Fan"/>
            <person name="Y."/>
            <person name="Gao"/>
            <person name="Q."/>
            <person name="Li"/>
            <person name="Y."/>
            <person name="Ju"/>
            <person name="Z."/>
            <person name="Li"/>
            <person name="J."/>
            <person name="Li"/>
            <person name="R."/>
            <person name="Hou"/>
            <person name="M."/>
            <person name="Yang"/>
            <person name="G."/>
            <person name="Liu"/>
            <person name="G."/>
            <person name="Liu"/>
            <person name="W."/>
            <person name="Guo"/>
            <person name="J."/>
            <person name="Pan"/>
            <person name="S."/>
            <person name="Fan"/>
            <person name="G."/>
            <person name="Zhang"/>
            <person name="W."/>
            <person name="Zhang"/>
            <person name="R."/>
            <person name="Yu"/>
            <person name="J."/>
            <person name="Zhang"/>
            <person name="X."/>
            <person name="Yin"/>
            <person name="Q."/>
            <person name="Ji"/>
            <person name="C."/>
            <person name="Jin"/>
            <person name="Y."/>
            <person name="Yue"/>
            <person name="G."/>
            <person name="Liu"/>
            <person name="M."/>
            <person name="Xu"/>
            <person name="J."/>
            <person name="Liu"/>
            <person name="S."/>
            <person name="Jordana"/>
            <person name="J."/>
            <person name="Noce"/>
            <person name="A."/>
            <person name="Amills"/>
            <person name="M."/>
            <person name="Wu"/>
            <person name="D.D."/>
            <person name="Li"/>
            <person name="S."/>
            <person name="Zhou"/>
            <person name="X. and Zhong"/>
            <person name="J."/>
        </authorList>
    </citation>
    <scope>NUCLEOTIDE SEQUENCE [LARGE SCALE GENOMIC DNA]</scope>
</reference>
<dbReference type="OMA" id="FXISSIT"/>
<dbReference type="GO" id="GO:0005886">
    <property type="term" value="C:plasma membrane"/>
    <property type="evidence" value="ECO:0007669"/>
    <property type="project" value="UniProtKB-SubCell"/>
</dbReference>
<accession>A0A8C4MTX3</accession>
<feature type="transmembrane region" description="Helical" evidence="13">
    <location>
        <begin position="230"/>
        <end position="252"/>
    </location>
</feature>
<evidence type="ECO:0000256" key="10">
    <source>
        <dbReference type="ARBA" id="ARBA00023170"/>
    </source>
</evidence>
<feature type="transmembrane region" description="Helical" evidence="13">
    <location>
        <begin position="41"/>
        <end position="59"/>
    </location>
</feature>
<evidence type="ECO:0000256" key="6">
    <source>
        <dbReference type="ARBA" id="ARBA00022692"/>
    </source>
</evidence>
<keyword evidence="8 13" id="KW-0297">G-protein coupled receptor</keyword>
<reference evidence="15" key="3">
    <citation type="submission" date="2025-09" db="UniProtKB">
        <authorList>
            <consortium name="Ensembl"/>
        </authorList>
    </citation>
    <scope>IDENTIFICATION</scope>
</reference>
<dbReference type="GO" id="GO:0007606">
    <property type="term" value="P:sensory perception of chemical stimulus"/>
    <property type="evidence" value="ECO:0007669"/>
    <property type="project" value="UniProtKB-ARBA"/>
</dbReference>
<protein>
    <recommendedName>
        <fullName evidence="13">Vomeronasal type-1 receptor</fullName>
    </recommendedName>
</protein>
<organism evidence="15 16">
    <name type="scientific">Equus asinus</name>
    <name type="common">Donkey</name>
    <name type="synonym">Equus africanus asinus</name>
    <dbReference type="NCBI Taxonomy" id="9793"/>
    <lineage>
        <taxon>Eukaryota</taxon>
        <taxon>Metazoa</taxon>
        <taxon>Chordata</taxon>
        <taxon>Craniata</taxon>
        <taxon>Vertebrata</taxon>
        <taxon>Euteleostomi</taxon>
        <taxon>Mammalia</taxon>
        <taxon>Eutheria</taxon>
        <taxon>Laurasiatheria</taxon>
        <taxon>Perissodactyla</taxon>
        <taxon>Equidae</taxon>
        <taxon>Equus</taxon>
    </lineage>
</organism>
<reference evidence="15" key="2">
    <citation type="submission" date="2025-08" db="UniProtKB">
        <authorList>
            <consortium name="Ensembl"/>
        </authorList>
    </citation>
    <scope>IDENTIFICATION</scope>
</reference>
<dbReference type="InterPro" id="IPR004072">
    <property type="entry name" value="Vmron_rcpt_1"/>
</dbReference>
<evidence type="ECO:0000256" key="9">
    <source>
        <dbReference type="ARBA" id="ARBA00023136"/>
    </source>
</evidence>
<keyword evidence="6 13" id="KW-0812">Transmembrane</keyword>
<comment type="function">
    <text evidence="1">Putative pheromone receptor.</text>
</comment>
<evidence type="ECO:0000313" key="16">
    <source>
        <dbReference type="Proteomes" id="UP000694387"/>
    </source>
</evidence>
<dbReference type="CDD" id="cd13949">
    <property type="entry name" value="7tm_V1R_pheromone"/>
    <property type="match status" value="1"/>
</dbReference>
<dbReference type="AlphaFoldDB" id="A0A8C4MTX3"/>
<comment type="subcellular location">
    <subcellularLocation>
        <location evidence="2 13">Cell membrane</location>
        <topology evidence="2 13">Multi-pass membrane protein</topology>
    </subcellularLocation>
</comment>
<evidence type="ECO:0000256" key="11">
    <source>
        <dbReference type="ARBA" id="ARBA00023180"/>
    </source>
</evidence>
<keyword evidence="16" id="KW-1185">Reference proteome</keyword>